<evidence type="ECO:0000256" key="9">
    <source>
        <dbReference type="RuleBase" id="RU363044"/>
    </source>
</evidence>
<dbReference type="GO" id="GO:0006310">
    <property type="term" value="P:DNA recombination"/>
    <property type="evidence" value="ECO:0007669"/>
    <property type="project" value="UniProtKB-KW"/>
</dbReference>
<dbReference type="Proteomes" id="UP000092993">
    <property type="component" value="Unassembled WGS sequence"/>
</dbReference>
<keyword evidence="4 9" id="KW-0347">Helicase</keyword>
<comment type="caution">
    <text evidence="12">The sequence shown here is derived from an EMBL/GenBank/DDBJ whole genome shotgun (WGS) entry which is preliminary data.</text>
</comment>
<feature type="domain" description="AAA+ ATPase" evidence="11">
    <location>
        <begin position="203"/>
        <end position="477"/>
    </location>
</feature>
<keyword evidence="7 9" id="KW-0234">DNA repair</keyword>
<feature type="region of interest" description="Disordered" evidence="10">
    <location>
        <begin position="140"/>
        <end position="167"/>
    </location>
</feature>
<keyword evidence="5 9" id="KW-0067">ATP-binding</keyword>
<comment type="catalytic activity">
    <reaction evidence="9">
        <text>ATP + H2O = ADP + phosphate + H(+)</text>
        <dbReference type="Rhea" id="RHEA:13065"/>
        <dbReference type="ChEBI" id="CHEBI:15377"/>
        <dbReference type="ChEBI" id="CHEBI:15378"/>
        <dbReference type="ChEBI" id="CHEBI:30616"/>
        <dbReference type="ChEBI" id="CHEBI:43474"/>
        <dbReference type="ChEBI" id="CHEBI:456216"/>
        <dbReference type="EC" id="5.6.2.3"/>
    </reaction>
</comment>
<dbReference type="PANTHER" id="PTHR47642">
    <property type="entry name" value="ATP-DEPENDENT DNA HELICASE"/>
    <property type="match status" value="1"/>
</dbReference>
<dbReference type="Gene3D" id="3.40.50.300">
    <property type="entry name" value="P-loop containing nucleotide triphosphate hydrolases"/>
    <property type="match status" value="2"/>
</dbReference>
<evidence type="ECO:0000256" key="2">
    <source>
        <dbReference type="ARBA" id="ARBA00022763"/>
    </source>
</evidence>
<evidence type="ECO:0000256" key="5">
    <source>
        <dbReference type="ARBA" id="ARBA00022840"/>
    </source>
</evidence>
<evidence type="ECO:0000256" key="1">
    <source>
        <dbReference type="ARBA" id="ARBA00022741"/>
    </source>
</evidence>
<reference evidence="12 13" key="1">
    <citation type="submission" date="2016-03" db="EMBL/GenBank/DDBJ databases">
        <title>Whole genome sequencing of Grifola frondosa 9006-11.</title>
        <authorList>
            <person name="Min B."/>
            <person name="Park H."/>
            <person name="Kim J.-G."/>
            <person name="Cho H."/>
            <person name="Oh Y.-L."/>
            <person name="Kong W.-S."/>
            <person name="Choi I.-G."/>
        </authorList>
    </citation>
    <scope>NUCLEOTIDE SEQUENCE [LARGE SCALE GENOMIC DNA]</scope>
    <source>
        <strain evidence="12 13">9006-11</strain>
    </source>
</reference>
<evidence type="ECO:0000256" key="7">
    <source>
        <dbReference type="ARBA" id="ARBA00023204"/>
    </source>
</evidence>
<evidence type="ECO:0000256" key="3">
    <source>
        <dbReference type="ARBA" id="ARBA00022801"/>
    </source>
</evidence>
<sequence length="611" mass="67581">MYKRMKYEVNARTRAFVTVVLCDRRSVWRPAQNGITASCTKPAARHVKIVQDAGSSVSKASHSCAASWRIDVSNGAELARMFDAIRKTGLGSLNHTALLLPLIDMAKKDVVKFSGAIHKSFNSLADAERWLETPPATLTQIPVSKSPKKKQTHANQSAVSNCTAPRSTGKLSFGPRIDDSLAPNLSSIVLSPDQQAVLDRVQRGENVFFTGPAGTGKSVLLREIIKICVDRRRRLAVTASTGIAAINIGGTTLNSWAGIGLGKGSKERLLKKIRGKGRQRTRHWSLYNWRTVETLIIDEVSMIDGMLFHRLESIARTLRNNDAPFGGYSLFYLATFSSFLQQSDQRFIEILNSMRLGIVEPEATLAIENLSRTVKYPDNIEPTDLCPTRREVDIVNAARMKMLNSKEYTYISADFPGLDEENKPVPVALMEKLLERLVAPKRVTLKVGAQVMLIKNIPPGLLVNGSVGRVIDFSTREAAAMAGIQAANMGEVRKGAEVENHIGVWPVVEFSNEVKMLCTSACFEVCNAQGDIEAIREQVPLILAWSVTIHKSQGQTLQRVRVDLDRTFEKGQVYVALSRATSMETLQVLNFHPEKVRAHPRALAWIKRQTG</sequence>
<organism evidence="12 13">
    <name type="scientific">Grifola frondosa</name>
    <name type="common">Maitake</name>
    <name type="synonym">Polyporus frondosus</name>
    <dbReference type="NCBI Taxonomy" id="5627"/>
    <lineage>
        <taxon>Eukaryota</taxon>
        <taxon>Fungi</taxon>
        <taxon>Dikarya</taxon>
        <taxon>Basidiomycota</taxon>
        <taxon>Agaricomycotina</taxon>
        <taxon>Agaricomycetes</taxon>
        <taxon>Polyporales</taxon>
        <taxon>Grifolaceae</taxon>
        <taxon>Grifola</taxon>
    </lineage>
</organism>
<dbReference type="GO" id="GO:0000723">
    <property type="term" value="P:telomere maintenance"/>
    <property type="evidence" value="ECO:0007669"/>
    <property type="project" value="InterPro"/>
</dbReference>
<evidence type="ECO:0000256" key="10">
    <source>
        <dbReference type="SAM" id="MobiDB-lite"/>
    </source>
</evidence>
<evidence type="ECO:0000256" key="4">
    <source>
        <dbReference type="ARBA" id="ARBA00022806"/>
    </source>
</evidence>
<evidence type="ECO:0000256" key="6">
    <source>
        <dbReference type="ARBA" id="ARBA00023125"/>
    </source>
</evidence>
<keyword evidence="2 9" id="KW-0227">DNA damage</keyword>
<dbReference type="EMBL" id="LUGG01000001">
    <property type="protein sequence ID" value="OBZ79246.1"/>
    <property type="molecule type" value="Genomic_DNA"/>
</dbReference>
<dbReference type="GO" id="GO:0005524">
    <property type="term" value="F:ATP binding"/>
    <property type="evidence" value="ECO:0007669"/>
    <property type="project" value="UniProtKB-KW"/>
</dbReference>
<accession>A0A1C7MS75</accession>
<evidence type="ECO:0000259" key="11">
    <source>
        <dbReference type="SMART" id="SM00382"/>
    </source>
</evidence>
<name>A0A1C7MS75_GRIFR</name>
<dbReference type="PANTHER" id="PTHR47642:SF5">
    <property type="entry name" value="ATP-DEPENDENT DNA HELICASE"/>
    <property type="match status" value="1"/>
</dbReference>
<dbReference type="SUPFAM" id="SSF52540">
    <property type="entry name" value="P-loop containing nucleoside triphosphate hydrolases"/>
    <property type="match status" value="2"/>
</dbReference>
<dbReference type="InterPro" id="IPR051055">
    <property type="entry name" value="PIF1_helicase"/>
</dbReference>
<proteinExistence type="inferred from homology"/>
<evidence type="ECO:0000313" key="12">
    <source>
        <dbReference type="EMBL" id="OBZ79246.1"/>
    </source>
</evidence>
<gene>
    <name evidence="12" type="primary">pif1_3</name>
    <name evidence="12" type="ORF">A0H81_00386</name>
</gene>
<dbReference type="OrthoDB" id="432234at2759"/>
<dbReference type="InterPro" id="IPR027417">
    <property type="entry name" value="P-loop_NTPase"/>
</dbReference>
<dbReference type="GO" id="GO:0016887">
    <property type="term" value="F:ATP hydrolysis activity"/>
    <property type="evidence" value="ECO:0007669"/>
    <property type="project" value="RHEA"/>
</dbReference>
<keyword evidence="13" id="KW-1185">Reference proteome</keyword>
<evidence type="ECO:0000313" key="13">
    <source>
        <dbReference type="Proteomes" id="UP000092993"/>
    </source>
</evidence>
<dbReference type="OMA" id="CVSESAM"/>
<keyword evidence="8" id="KW-0413">Isomerase</keyword>
<dbReference type="InterPro" id="IPR003593">
    <property type="entry name" value="AAA+_ATPase"/>
</dbReference>
<keyword evidence="6" id="KW-0238">DNA-binding</keyword>
<dbReference type="EC" id="5.6.2.3" evidence="9"/>
<protein>
    <recommendedName>
        <fullName evidence="9">ATP-dependent DNA helicase</fullName>
        <ecNumber evidence="9">5.6.2.3</ecNumber>
    </recommendedName>
</protein>
<dbReference type="SMART" id="SM00382">
    <property type="entry name" value="AAA"/>
    <property type="match status" value="1"/>
</dbReference>
<dbReference type="Pfam" id="PF21530">
    <property type="entry name" value="Pif1_2B_dom"/>
    <property type="match status" value="1"/>
</dbReference>
<dbReference type="STRING" id="5627.A0A1C7MS75"/>
<dbReference type="Pfam" id="PF05970">
    <property type="entry name" value="PIF1"/>
    <property type="match status" value="1"/>
</dbReference>
<dbReference type="CDD" id="cd18809">
    <property type="entry name" value="SF1_C_RecD"/>
    <property type="match status" value="1"/>
</dbReference>
<dbReference type="GO" id="GO:0043139">
    <property type="term" value="F:5'-3' DNA helicase activity"/>
    <property type="evidence" value="ECO:0007669"/>
    <property type="project" value="UniProtKB-EC"/>
</dbReference>
<keyword evidence="1 9" id="KW-0547">Nucleotide-binding</keyword>
<keyword evidence="3 9" id="KW-0378">Hydrolase</keyword>
<dbReference type="GO" id="GO:0006281">
    <property type="term" value="P:DNA repair"/>
    <property type="evidence" value="ECO:0007669"/>
    <property type="project" value="UniProtKB-KW"/>
</dbReference>
<comment type="cofactor">
    <cofactor evidence="9">
        <name>Mg(2+)</name>
        <dbReference type="ChEBI" id="CHEBI:18420"/>
    </cofactor>
</comment>
<comment type="similarity">
    <text evidence="9">Belongs to the helicase family.</text>
</comment>
<dbReference type="InterPro" id="IPR010285">
    <property type="entry name" value="DNA_helicase_pif1-like_DEAD"/>
</dbReference>
<dbReference type="AlphaFoldDB" id="A0A1C7MS75"/>
<keyword evidence="9" id="KW-0233">DNA recombination</keyword>
<evidence type="ECO:0000256" key="8">
    <source>
        <dbReference type="ARBA" id="ARBA00023235"/>
    </source>
</evidence>
<dbReference type="InterPro" id="IPR049163">
    <property type="entry name" value="Pif1-like_2B_dom"/>
</dbReference>
<feature type="compositionally biased region" description="Polar residues" evidence="10">
    <location>
        <begin position="153"/>
        <end position="167"/>
    </location>
</feature>